<keyword evidence="2" id="KW-0813">Transport</keyword>
<evidence type="ECO:0000256" key="2">
    <source>
        <dbReference type="ARBA" id="ARBA00022448"/>
    </source>
</evidence>
<dbReference type="PANTHER" id="PTHR43394">
    <property type="entry name" value="ATP-DEPENDENT PERMEASE MDL1, MITOCHONDRIAL"/>
    <property type="match status" value="1"/>
</dbReference>
<keyword evidence="3" id="KW-1003">Cell membrane</keyword>
<evidence type="ECO:0000256" key="4">
    <source>
        <dbReference type="ARBA" id="ARBA00022692"/>
    </source>
</evidence>
<accession>A0A239XNX7</accession>
<feature type="domain" description="ABC transporter" evidence="10">
    <location>
        <begin position="331"/>
        <end position="566"/>
    </location>
</feature>
<dbReference type="InterPro" id="IPR036640">
    <property type="entry name" value="ABC1_TM_sf"/>
</dbReference>
<evidence type="ECO:0000313" key="12">
    <source>
        <dbReference type="EMBL" id="SNV47608.1"/>
    </source>
</evidence>
<protein>
    <submittedName>
        <fullName evidence="12">Multidrug ABC transporter ATPase and permease</fullName>
        <ecNumber evidence="12">3.6.3.-</ecNumber>
    </submittedName>
</protein>
<feature type="domain" description="ABC transmembrane type-1" evidence="11">
    <location>
        <begin position="21"/>
        <end position="300"/>
    </location>
</feature>
<dbReference type="EMBL" id="LT906454">
    <property type="protein sequence ID" value="SNV47608.1"/>
    <property type="molecule type" value="Genomic_DNA"/>
</dbReference>
<evidence type="ECO:0000256" key="8">
    <source>
        <dbReference type="ARBA" id="ARBA00023136"/>
    </source>
</evidence>
<evidence type="ECO:0000256" key="7">
    <source>
        <dbReference type="ARBA" id="ARBA00022989"/>
    </source>
</evidence>
<comment type="subcellular location">
    <subcellularLocation>
        <location evidence="1">Cell membrane</location>
        <topology evidence="1">Multi-pass membrane protein</topology>
    </subcellularLocation>
</comment>
<evidence type="ECO:0000256" key="3">
    <source>
        <dbReference type="ARBA" id="ARBA00022475"/>
    </source>
</evidence>
<reference evidence="12 13" key="1">
    <citation type="submission" date="2017-06" db="EMBL/GenBank/DDBJ databases">
        <authorList>
            <consortium name="Pathogen Informatics"/>
        </authorList>
    </citation>
    <scope>NUCLEOTIDE SEQUENCE [LARGE SCALE GENOMIC DNA]</scope>
    <source>
        <strain evidence="12 13">NCTC11291</strain>
    </source>
</reference>
<feature type="transmembrane region" description="Helical" evidence="9">
    <location>
        <begin position="157"/>
        <end position="175"/>
    </location>
</feature>
<keyword evidence="8 9" id="KW-0472">Membrane</keyword>
<evidence type="ECO:0000313" key="13">
    <source>
        <dbReference type="Proteomes" id="UP000215144"/>
    </source>
</evidence>
<keyword evidence="12" id="KW-0378">Hydrolase</keyword>
<keyword evidence="7 9" id="KW-1133">Transmembrane helix</keyword>
<dbReference type="SUPFAM" id="SSF52540">
    <property type="entry name" value="P-loop containing nucleoside triphosphate hydrolases"/>
    <property type="match status" value="1"/>
</dbReference>
<evidence type="ECO:0000256" key="6">
    <source>
        <dbReference type="ARBA" id="ARBA00022840"/>
    </source>
</evidence>
<dbReference type="Gene3D" id="3.40.50.300">
    <property type="entry name" value="P-loop containing nucleotide triphosphate hydrolases"/>
    <property type="match status" value="1"/>
</dbReference>
<evidence type="ECO:0000259" key="10">
    <source>
        <dbReference type="PROSITE" id="PS50893"/>
    </source>
</evidence>
<dbReference type="EC" id="3.6.3.-" evidence="12"/>
<dbReference type="AlphaFoldDB" id="A0A239XNX7"/>
<dbReference type="InterPro" id="IPR011527">
    <property type="entry name" value="ABC1_TM_dom"/>
</dbReference>
<dbReference type="PROSITE" id="PS50929">
    <property type="entry name" value="ABC_TM1F"/>
    <property type="match status" value="1"/>
</dbReference>
<evidence type="ECO:0000259" key="11">
    <source>
        <dbReference type="PROSITE" id="PS50929"/>
    </source>
</evidence>
<sequence length="571" mass="63641">MNQNLLKLIIKNLNKSKFLCGLLLSFIGTVMSLFIPKFMGNLLDEKFLTTLISSPVTIIVAIISISSIFFIQAFSSYVIGLCGSQSLNKIQKYIYHSLLKASVRELDVHPSGDLASRLTNDMSVVLNFITVVFPNLILNVVVIVGSIYFLLKISLPLTLMSLCLFPILLFVVVPINNKMEEYYTDYQEGLGAISSRISHRFKHIRLMKAFNGEDSEQSAMSYTFDRLTNNFKKIIGLSSIQNTLVNGLMMSFIILLLVVAGMEVSKGSMTMSTLMTFILYMTQLIDPVTDISESMTELTEFNSVSNRLIEILNLEKESAQTVEKEFVDPNIVINDVDFAYDQENVLNDLSVSVESGQHVAIVGPSGAGKSTIFSLLMKFYQDYDGEISIGNRSLSELSEEQIRNMIAYIPQDNTLFHGSIKDNLLYGKNQSVSEERINEVLKELGLTKLVNDLENGLDTEISDSGTGLSEGQKQRFNIARALLLEHPIYLLDEVTASLDSVTERIISKAIDKLTAGKTRLTIAHRLHTVKEADSILVLDKGGQVVDFGTHNQLIGRNKLYNEFLVGLQQVS</sequence>
<dbReference type="RefSeq" id="WP_095123633.1">
    <property type="nucleotide sequence ID" value="NZ_LT906454.1"/>
</dbReference>
<dbReference type="InterPro" id="IPR003439">
    <property type="entry name" value="ABC_transporter-like_ATP-bd"/>
</dbReference>
<dbReference type="Pfam" id="PF00664">
    <property type="entry name" value="ABC_membrane"/>
    <property type="match status" value="1"/>
</dbReference>
<dbReference type="GO" id="GO:0005886">
    <property type="term" value="C:plasma membrane"/>
    <property type="evidence" value="ECO:0007669"/>
    <property type="project" value="UniProtKB-SubCell"/>
</dbReference>
<evidence type="ECO:0000256" key="1">
    <source>
        <dbReference type="ARBA" id="ARBA00004651"/>
    </source>
</evidence>
<proteinExistence type="predicted"/>
<dbReference type="Pfam" id="PF00005">
    <property type="entry name" value="ABC_tran"/>
    <property type="match status" value="1"/>
</dbReference>
<dbReference type="CDD" id="cd18551">
    <property type="entry name" value="ABC_6TM_LmrA_like"/>
    <property type="match status" value="1"/>
</dbReference>
<dbReference type="InterPro" id="IPR003593">
    <property type="entry name" value="AAA+_ATPase"/>
</dbReference>
<evidence type="ECO:0000256" key="9">
    <source>
        <dbReference type="SAM" id="Phobius"/>
    </source>
</evidence>
<dbReference type="InterPro" id="IPR027417">
    <property type="entry name" value="P-loop_NTPase"/>
</dbReference>
<dbReference type="Gene3D" id="1.20.1560.10">
    <property type="entry name" value="ABC transporter type 1, transmembrane domain"/>
    <property type="match status" value="1"/>
</dbReference>
<dbReference type="InterPro" id="IPR039421">
    <property type="entry name" value="Type_1_exporter"/>
</dbReference>
<keyword evidence="4 9" id="KW-0812">Transmembrane</keyword>
<feature type="transmembrane region" description="Helical" evidence="9">
    <location>
        <begin position="56"/>
        <end position="82"/>
    </location>
</feature>
<keyword evidence="5" id="KW-0547">Nucleotide-binding</keyword>
<dbReference type="GO" id="GO:0016887">
    <property type="term" value="F:ATP hydrolysis activity"/>
    <property type="evidence" value="ECO:0007669"/>
    <property type="project" value="InterPro"/>
</dbReference>
<name>A0A239XNX7_STRAI</name>
<dbReference type="GO" id="GO:0005524">
    <property type="term" value="F:ATP binding"/>
    <property type="evidence" value="ECO:0007669"/>
    <property type="project" value="UniProtKB-KW"/>
</dbReference>
<dbReference type="Proteomes" id="UP000215144">
    <property type="component" value="Chromosome 1"/>
</dbReference>
<dbReference type="OrthoDB" id="9770415at2"/>
<feature type="transmembrane region" description="Helical" evidence="9">
    <location>
        <begin position="124"/>
        <end position="151"/>
    </location>
</feature>
<dbReference type="PROSITE" id="PS50893">
    <property type="entry name" value="ABC_TRANSPORTER_2"/>
    <property type="match status" value="1"/>
</dbReference>
<feature type="transmembrane region" description="Helical" evidence="9">
    <location>
        <begin position="243"/>
        <end position="262"/>
    </location>
</feature>
<gene>
    <name evidence="12" type="primary">bmrA</name>
    <name evidence="12" type="ORF">SAMEA4504048_02383</name>
</gene>
<dbReference type="KEGG" id="saco:SAME_02383"/>
<dbReference type="SMART" id="SM00382">
    <property type="entry name" value="AAA"/>
    <property type="match status" value="1"/>
</dbReference>
<keyword evidence="6" id="KW-0067">ATP-binding</keyword>
<dbReference type="GO" id="GO:0015421">
    <property type="term" value="F:ABC-type oligopeptide transporter activity"/>
    <property type="evidence" value="ECO:0007669"/>
    <property type="project" value="TreeGrafter"/>
</dbReference>
<dbReference type="PANTHER" id="PTHR43394:SF1">
    <property type="entry name" value="ATP-BINDING CASSETTE SUB-FAMILY B MEMBER 10, MITOCHONDRIAL"/>
    <property type="match status" value="1"/>
</dbReference>
<evidence type="ECO:0000256" key="5">
    <source>
        <dbReference type="ARBA" id="ARBA00022741"/>
    </source>
</evidence>
<dbReference type="FunFam" id="3.40.50.300:FF:000854">
    <property type="entry name" value="Multidrug ABC transporter ATP-binding protein"/>
    <property type="match status" value="1"/>
</dbReference>
<organism evidence="12 13">
    <name type="scientific">Streptococcus acidominimus</name>
    <dbReference type="NCBI Taxonomy" id="1326"/>
    <lineage>
        <taxon>Bacteria</taxon>
        <taxon>Bacillati</taxon>
        <taxon>Bacillota</taxon>
        <taxon>Bacilli</taxon>
        <taxon>Lactobacillales</taxon>
        <taxon>Streptococcaceae</taxon>
        <taxon>Streptococcus</taxon>
    </lineage>
</organism>
<dbReference type="SUPFAM" id="SSF90123">
    <property type="entry name" value="ABC transporter transmembrane region"/>
    <property type="match status" value="1"/>
</dbReference>